<dbReference type="InParanoid" id="M4BSM8"/>
<dbReference type="EnsemblProtists" id="HpaT809462">
    <property type="protein sequence ID" value="HpaP809462"/>
    <property type="gene ID" value="HpaG809462"/>
</dbReference>
<dbReference type="AlphaFoldDB" id="M4BSM8"/>
<proteinExistence type="predicted"/>
<reference evidence="2" key="1">
    <citation type="journal article" date="2010" name="Science">
        <title>Signatures of adaptation to obligate biotrophy in the Hyaloperonospora arabidopsidis genome.</title>
        <authorList>
            <person name="Baxter L."/>
            <person name="Tripathy S."/>
            <person name="Ishaque N."/>
            <person name="Boot N."/>
            <person name="Cabral A."/>
            <person name="Kemen E."/>
            <person name="Thines M."/>
            <person name="Ah-Fong A."/>
            <person name="Anderson R."/>
            <person name="Badejoko W."/>
            <person name="Bittner-Eddy P."/>
            <person name="Boore J.L."/>
            <person name="Chibucos M.C."/>
            <person name="Coates M."/>
            <person name="Dehal P."/>
            <person name="Delehaunty K."/>
            <person name="Dong S."/>
            <person name="Downton P."/>
            <person name="Dumas B."/>
            <person name="Fabro G."/>
            <person name="Fronick C."/>
            <person name="Fuerstenberg S.I."/>
            <person name="Fulton L."/>
            <person name="Gaulin E."/>
            <person name="Govers F."/>
            <person name="Hughes L."/>
            <person name="Humphray S."/>
            <person name="Jiang R.H."/>
            <person name="Judelson H."/>
            <person name="Kamoun S."/>
            <person name="Kyung K."/>
            <person name="Meijer H."/>
            <person name="Minx P."/>
            <person name="Morris P."/>
            <person name="Nelson J."/>
            <person name="Phuntumart V."/>
            <person name="Qutob D."/>
            <person name="Rehmany A."/>
            <person name="Rougon-Cardoso A."/>
            <person name="Ryden P."/>
            <person name="Torto-Alalibo T."/>
            <person name="Studholme D."/>
            <person name="Wang Y."/>
            <person name="Win J."/>
            <person name="Wood J."/>
            <person name="Clifton S.W."/>
            <person name="Rogers J."/>
            <person name="Van den Ackerveken G."/>
            <person name="Jones J.D."/>
            <person name="McDowell J.M."/>
            <person name="Beynon J."/>
            <person name="Tyler B.M."/>
        </authorList>
    </citation>
    <scope>NUCLEOTIDE SEQUENCE [LARGE SCALE GENOMIC DNA]</scope>
    <source>
        <strain evidence="2">Emoy2</strain>
    </source>
</reference>
<keyword evidence="2" id="KW-1185">Reference proteome</keyword>
<reference evidence="1" key="2">
    <citation type="submission" date="2015-06" db="UniProtKB">
        <authorList>
            <consortium name="EnsemblProtists"/>
        </authorList>
    </citation>
    <scope>IDENTIFICATION</scope>
    <source>
        <strain evidence="1">Emoy2</strain>
    </source>
</reference>
<dbReference type="HOGENOM" id="CLU_2473730_0_0_1"/>
<accession>M4BSM8</accession>
<dbReference type="VEuPathDB" id="FungiDB:HpaG809462"/>
<evidence type="ECO:0000313" key="2">
    <source>
        <dbReference type="Proteomes" id="UP000011713"/>
    </source>
</evidence>
<evidence type="ECO:0000313" key="1">
    <source>
        <dbReference type="EnsemblProtists" id="HpaP809462"/>
    </source>
</evidence>
<protein>
    <submittedName>
        <fullName evidence="1">Uncharacterized protein</fullName>
    </submittedName>
</protein>
<sequence>MPYKFALPTTTVHLSATVPIKLKESSQSQMRKKTNLRLRSVKCHGPVTIRHRLDREIVSGRSTLLMDDEITLLQETGVVPMNGWTEHS</sequence>
<dbReference type="EMBL" id="JH597779">
    <property type="status" value="NOT_ANNOTATED_CDS"/>
    <property type="molecule type" value="Genomic_DNA"/>
</dbReference>
<organism evidence="1 2">
    <name type="scientific">Hyaloperonospora arabidopsidis (strain Emoy2)</name>
    <name type="common">Downy mildew agent</name>
    <name type="synonym">Peronospora arabidopsidis</name>
    <dbReference type="NCBI Taxonomy" id="559515"/>
    <lineage>
        <taxon>Eukaryota</taxon>
        <taxon>Sar</taxon>
        <taxon>Stramenopiles</taxon>
        <taxon>Oomycota</taxon>
        <taxon>Peronosporomycetes</taxon>
        <taxon>Peronosporales</taxon>
        <taxon>Peronosporaceae</taxon>
        <taxon>Hyaloperonospora</taxon>
    </lineage>
</organism>
<dbReference type="Proteomes" id="UP000011713">
    <property type="component" value="Unassembled WGS sequence"/>
</dbReference>
<name>M4BSM8_HYAAE</name>